<dbReference type="AlphaFoldDB" id="A0A0E9M0U0"/>
<name>A0A0E9M0U0_9BACT</name>
<dbReference type="GO" id="GO:0016020">
    <property type="term" value="C:membrane"/>
    <property type="evidence" value="ECO:0007669"/>
    <property type="project" value="UniProtKB-SubCell"/>
</dbReference>
<sequence length="409" mass="46226">MKPLFLFISRLVPAIVFIFSGFVKAIDPVGGAVKFEDYFSAFQMAWLAPIALPLSIALAALEFVVGFYLLFNLYMRKVTTIALIMMAVFTLLTFYISIFNPVSDCGCFGDAITLTNWQTFGKNVVIIVFTYIAFHFRADYMNPYPAGRQFTVAALALIYIIGLGLYNYYNLPMVDFRPYKIGVNIPDQMTVPEGAEMSEYETLFLLEKDGHQETFSVDDYPYEDTTWVFVDSETRVIKEGYLPPLQTFALMLPESGDNVVEEIMGQPGAVFWMISPELSQIPEAAILPLAELAENARQKGIPFYCITSSGSQEMEAFDEANKTMFSYLQSDETTLKTIIRSNPGLVMLYDGTITAKWHYRNLPGSSIMHQPLATSIEQQRNRQTTNLLWLNIFALLLIPVVIFNSRTTK</sequence>
<feature type="domain" description="Methylamine utilisation protein MauE" evidence="6">
    <location>
        <begin position="4"/>
        <end position="132"/>
    </location>
</feature>
<dbReference type="RefSeq" id="WP_062127517.1">
    <property type="nucleotide sequence ID" value="NZ_BAZW01000047.1"/>
</dbReference>
<feature type="transmembrane region" description="Helical" evidence="5">
    <location>
        <begin position="150"/>
        <end position="169"/>
    </location>
</feature>
<feature type="transmembrane region" description="Helical" evidence="5">
    <location>
        <begin position="46"/>
        <end position="71"/>
    </location>
</feature>
<comment type="caution">
    <text evidence="7">The sequence shown here is derived from an EMBL/GenBank/DDBJ whole genome shotgun (WGS) entry which is preliminary data.</text>
</comment>
<dbReference type="EMBL" id="BAZW01000047">
    <property type="protein sequence ID" value="GAO31417.1"/>
    <property type="molecule type" value="Genomic_DNA"/>
</dbReference>
<dbReference type="Proteomes" id="UP000032900">
    <property type="component" value="Unassembled WGS sequence"/>
</dbReference>
<dbReference type="Pfam" id="PF07291">
    <property type="entry name" value="MauE"/>
    <property type="match status" value="1"/>
</dbReference>
<feature type="transmembrane region" description="Helical" evidence="5">
    <location>
        <begin position="7"/>
        <end position="26"/>
    </location>
</feature>
<dbReference type="InterPro" id="IPR009908">
    <property type="entry name" value="Methylamine_util_MauE"/>
</dbReference>
<dbReference type="OrthoDB" id="9809429at2"/>
<proteinExistence type="predicted"/>
<feature type="transmembrane region" description="Helical" evidence="5">
    <location>
        <begin position="78"/>
        <end position="99"/>
    </location>
</feature>
<evidence type="ECO:0000256" key="4">
    <source>
        <dbReference type="ARBA" id="ARBA00023136"/>
    </source>
</evidence>
<evidence type="ECO:0000256" key="1">
    <source>
        <dbReference type="ARBA" id="ARBA00004141"/>
    </source>
</evidence>
<dbReference type="GO" id="GO:0030416">
    <property type="term" value="P:methylamine metabolic process"/>
    <property type="evidence" value="ECO:0007669"/>
    <property type="project" value="InterPro"/>
</dbReference>
<gene>
    <name evidence="7" type="ORF">JCM15548_13776</name>
</gene>
<dbReference type="NCBIfam" id="NF045576">
    <property type="entry name" value="BT_3928_fam"/>
    <property type="match status" value="1"/>
</dbReference>
<feature type="transmembrane region" description="Helical" evidence="5">
    <location>
        <begin position="387"/>
        <end position="405"/>
    </location>
</feature>
<reference evidence="7 8" key="1">
    <citation type="journal article" date="2015" name="Microbes Environ.">
        <title>Distribution and evolution of nitrogen fixation genes in the phylum bacteroidetes.</title>
        <authorList>
            <person name="Inoue J."/>
            <person name="Oshima K."/>
            <person name="Suda W."/>
            <person name="Sakamoto M."/>
            <person name="Iino T."/>
            <person name="Noda S."/>
            <person name="Hongoh Y."/>
            <person name="Hattori M."/>
            <person name="Ohkuma M."/>
        </authorList>
    </citation>
    <scope>NUCLEOTIDE SEQUENCE [LARGE SCALE GENOMIC DNA]</scope>
    <source>
        <strain evidence="7">JCM 15548</strain>
    </source>
</reference>
<organism evidence="7 8">
    <name type="scientific">Geofilum rubicundum JCM 15548</name>
    <dbReference type="NCBI Taxonomy" id="1236989"/>
    <lineage>
        <taxon>Bacteria</taxon>
        <taxon>Pseudomonadati</taxon>
        <taxon>Bacteroidota</taxon>
        <taxon>Bacteroidia</taxon>
        <taxon>Marinilabiliales</taxon>
        <taxon>Marinilabiliaceae</taxon>
        <taxon>Geofilum</taxon>
    </lineage>
</organism>
<evidence type="ECO:0000313" key="7">
    <source>
        <dbReference type="EMBL" id="GAO31417.1"/>
    </source>
</evidence>
<keyword evidence="3 5" id="KW-1133">Transmembrane helix</keyword>
<evidence type="ECO:0000256" key="2">
    <source>
        <dbReference type="ARBA" id="ARBA00022692"/>
    </source>
</evidence>
<comment type="subcellular location">
    <subcellularLocation>
        <location evidence="1">Membrane</location>
        <topology evidence="1">Multi-pass membrane protein</topology>
    </subcellularLocation>
</comment>
<evidence type="ECO:0000256" key="5">
    <source>
        <dbReference type="SAM" id="Phobius"/>
    </source>
</evidence>
<keyword evidence="2 5" id="KW-0812">Transmembrane</keyword>
<keyword evidence="4 5" id="KW-0472">Membrane</keyword>
<protein>
    <recommendedName>
        <fullName evidence="6">Methylamine utilisation protein MauE domain-containing protein</fullName>
    </recommendedName>
</protein>
<dbReference type="STRING" id="1236989.JCM15548_13776"/>
<accession>A0A0E9M0U0</accession>
<evidence type="ECO:0000259" key="6">
    <source>
        <dbReference type="Pfam" id="PF07291"/>
    </source>
</evidence>
<evidence type="ECO:0000313" key="8">
    <source>
        <dbReference type="Proteomes" id="UP000032900"/>
    </source>
</evidence>
<evidence type="ECO:0000256" key="3">
    <source>
        <dbReference type="ARBA" id="ARBA00022989"/>
    </source>
</evidence>
<keyword evidence="8" id="KW-1185">Reference proteome</keyword>